<dbReference type="InterPro" id="IPR054471">
    <property type="entry name" value="GPIID_WHD"/>
</dbReference>
<evidence type="ECO:0000313" key="4">
    <source>
        <dbReference type="Proteomes" id="UP001320420"/>
    </source>
</evidence>
<dbReference type="EMBL" id="JAKJXP020000012">
    <property type="protein sequence ID" value="KAK7755534.1"/>
    <property type="molecule type" value="Genomic_DNA"/>
</dbReference>
<dbReference type="Proteomes" id="UP001320420">
    <property type="component" value="Unassembled WGS sequence"/>
</dbReference>
<organism evidence="3 4">
    <name type="scientific">Diatrype stigma</name>
    <dbReference type="NCBI Taxonomy" id="117547"/>
    <lineage>
        <taxon>Eukaryota</taxon>
        <taxon>Fungi</taxon>
        <taxon>Dikarya</taxon>
        <taxon>Ascomycota</taxon>
        <taxon>Pezizomycotina</taxon>
        <taxon>Sordariomycetes</taxon>
        <taxon>Xylariomycetidae</taxon>
        <taxon>Xylariales</taxon>
        <taxon>Diatrypaceae</taxon>
        <taxon>Diatrype</taxon>
    </lineage>
</organism>
<protein>
    <recommendedName>
        <fullName evidence="2">GPI inositol-deacylase winged helix domain-containing protein</fullName>
    </recommendedName>
</protein>
<dbReference type="InterPro" id="IPR001680">
    <property type="entry name" value="WD40_rpt"/>
</dbReference>
<gene>
    <name evidence="3" type="ORF">SLS62_002468</name>
</gene>
<feature type="compositionally biased region" description="Polar residues" evidence="1">
    <location>
        <begin position="1068"/>
        <end position="1082"/>
    </location>
</feature>
<dbReference type="InterPro" id="IPR036322">
    <property type="entry name" value="WD40_repeat_dom_sf"/>
</dbReference>
<sequence>MSVDIRSEVISEEDSKHDIALFMKLNINLLPCPSSSKWANPWDMATQIIQKAGGCFLWVSLICSELREACTEAEIEQVLESSPPNMDALYSKILEDMASARFGKDLAKSILTWATYSFRPLSTEEIKEPIEIDINDKFDDTERSISKCCGNLVHVDTHGKVQLVHATAREFLTRNDIISDFTVTKSEGHRRLAVGCLRHLINSETRAPKPKRLRSDPDVKHVTSSASMSPFTNYAATFLFRHLSMVHSTDEEVFILLAKFFGSSTVLRWIEFIASGGDLGIVYQAGKTINALLSRRAQHPPPMGPAQNSLALKDKWGDDLIHLVTKFSRWLKLIPGSIHHLIPPFCPKESAIRQQFANSYRSIDVQGLSSSGWDDCLTTITYPRGTRPNEVTTGPGFFAVGMMNGQINVYDDLIFQEIHILQHREPVWRMASSVKGDYIASAGAKMVRIWSSQQGQELASFSIPSLCLAISFGDDDTVLRVATKQNQLVEWDMDMKDFRDELLDWSTDFDEAYQFRTPTIAAFGSASSLLSVIYRGEDMILWDFADERIHDVYEQDLGSKMYGSIKHAGGSSTVRAVAFSQAADTNRIATTYGDGDLVIYDTRDGRLVATAEAANTLLLASSYDGRTLAGCDSKGNLTLFDFETLSPLYRVKFDTPRIPKGLAFTADSRRLVEIRGDQCRVWEPGVLLRQDSQDEEISDISSISANPQQIVYKERETMVITAMACCGQLGIVFCAKEDGTVHAYDIASEPESHQLFIQAAGCPINHLSLDEDQMILACSDLSGRTIARKVNRRYGPHRQFLWEAEEPLINIRPLSHGLVKQLIVSGTHGRLLVASEQFDTLWPMPSEVEGHWVDQIEGSGRPLWATSRSKPDLLLRVNGCSFESYDWKTLQHLSSFEYQLNGDVEQVISLNHPRFFATVHKRTSTTSSDTQRFFQIWDIGQPDQESSPPSAIEINLEALPLNSGLVIGAFASRLIVYTTDHWVVSIDMEDPSAKGAIAKHFLIPNDWISITNRFIMGVGRSAEILVAKQSDLVVIKRGLEVLGSGGSFNPRRRGGQRGRSLAVRQSRPKGSSPGNSRPHSAV</sequence>
<dbReference type="SUPFAM" id="SSF50978">
    <property type="entry name" value="WD40 repeat-like"/>
    <property type="match status" value="2"/>
</dbReference>
<comment type="caution">
    <text evidence="3">The sequence shown here is derived from an EMBL/GenBank/DDBJ whole genome shotgun (WGS) entry which is preliminary data.</text>
</comment>
<evidence type="ECO:0000313" key="3">
    <source>
        <dbReference type="EMBL" id="KAK7755534.1"/>
    </source>
</evidence>
<dbReference type="Pfam" id="PF22939">
    <property type="entry name" value="WHD_GPIID"/>
    <property type="match status" value="1"/>
</dbReference>
<dbReference type="SMART" id="SM00320">
    <property type="entry name" value="WD40"/>
    <property type="match status" value="5"/>
</dbReference>
<dbReference type="AlphaFoldDB" id="A0AAN9V6P8"/>
<dbReference type="Gene3D" id="2.130.10.10">
    <property type="entry name" value="YVTN repeat-like/Quinoprotein amine dehydrogenase"/>
    <property type="match status" value="2"/>
</dbReference>
<feature type="region of interest" description="Disordered" evidence="1">
    <location>
        <begin position="1046"/>
        <end position="1082"/>
    </location>
</feature>
<dbReference type="Pfam" id="PF00400">
    <property type="entry name" value="WD40"/>
    <property type="match status" value="1"/>
</dbReference>
<feature type="domain" description="GPI inositol-deacylase winged helix" evidence="2">
    <location>
        <begin position="94"/>
        <end position="183"/>
    </location>
</feature>
<dbReference type="PANTHER" id="PTHR10039:SF16">
    <property type="entry name" value="GPI INOSITOL-DEACYLASE"/>
    <property type="match status" value="1"/>
</dbReference>
<name>A0AAN9V6P8_9PEZI</name>
<evidence type="ECO:0000259" key="2">
    <source>
        <dbReference type="Pfam" id="PF22939"/>
    </source>
</evidence>
<reference evidence="3 4" key="1">
    <citation type="submission" date="2024-02" db="EMBL/GenBank/DDBJ databases">
        <title>De novo assembly and annotation of 12 fungi associated with fruit tree decline syndrome in Ontario, Canada.</title>
        <authorList>
            <person name="Sulman M."/>
            <person name="Ellouze W."/>
            <person name="Ilyukhin E."/>
        </authorList>
    </citation>
    <scope>NUCLEOTIDE SEQUENCE [LARGE SCALE GENOMIC DNA]</scope>
    <source>
        <strain evidence="3 4">M11/M66-122</strain>
    </source>
</reference>
<dbReference type="PANTHER" id="PTHR10039">
    <property type="entry name" value="AMELOGENIN"/>
    <property type="match status" value="1"/>
</dbReference>
<dbReference type="InterPro" id="IPR015943">
    <property type="entry name" value="WD40/YVTN_repeat-like_dom_sf"/>
</dbReference>
<keyword evidence="4" id="KW-1185">Reference proteome</keyword>
<accession>A0AAN9V6P8</accession>
<proteinExistence type="predicted"/>
<evidence type="ECO:0000256" key="1">
    <source>
        <dbReference type="SAM" id="MobiDB-lite"/>
    </source>
</evidence>